<comment type="caution">
    <text evidence="5">The sequence shown here is derived from an EMBL/GenBank/DDBJ whole genome shotgun (WGS) entry which is preliminary data.</text>
</comment>
<proteinExistence type="inferred from homology"/>
<feature type="non-terminal residue" evidence="5">
    <location>
        <position position="341"/>
    </location>
</feature>
<evidence type="ECO:0000256" key="2">
    <source>
        <dbReference type="ARBA" id="ARBA00023161"/>
    </source>
</evidence>
<comment type="similarity">
    <text evidence="1 4">Belongs to the SMG8 family.</text>
</comment>
<reference evidence="5" key="1">
    <citation type="submission" date="2022-07" db="EMBL/GenBank/DDBJ databases">
        <authorList>
            <person name="Trinca V."/>
            <person name="Uliana J.V.C."/>
            <person name="Torres T.T."/>
            <person name="Ward R.J."/>
            <person name="Monesi N."/>
        </authorList>
    </citation>
    <scope>NUCLEOTIDE SEQUENCE</scope>
    <source>
        <strain evidence="5">HSMRA1968</strain>
        <tissue evidence="5">Whole embryos</tissue>
    </source>
</reference>
<dbReference type="Pfam" id="PF10220">
    <property type="entry name" value="Smg8_Smg9"/>
    <property type="match status" value="1"/>
</dbReference>
<evidence type="ECO:0000313" key="6">
    <source>
        <dbReference type="Proteomes" id="UP001151699"/>
    </source>
</evidence>
<keyword evidence="6" id="KW-1185">Reference proteome</keyword>
<comment type="function">
    <text evidence="4">Involved in nonsense-mediated decay (NMD) of mRNAs containing premature stop codons.</text>
</comment>
<dbReference type="AlphaFoldDB" id="A0A9Q0RUR2"/>
<evidence type="ECO:0000313" key="5">
    <source>
        <dbReference type="EMBL" id="KAJ6629545.1"/>
    </source>
</evidence>
<dbReference type="PANTHER" id="PTHR13091:SF0">
    <property type="entry name" value="NONSENSE-MEDIATED MRNA DECAY FACTOR SMG8"/>
    <property type="match status" value="1"/>
</dbReference>
<protein>
    <recommendedName>
        <fullName evidence="3 4">Nonsense-mediated mRNA decay factor SMG8</fullName>
    </recommendedName>
</protein>
<dbReference type="PANTHER" id="PTHR13091">
    <property type="entry name" value="AMPLIFIED IN BREAST CANCER 2-RELATED"/>
    <property type="match status" value="1"/>
</dbReference>
<organism evidence="5 6">
    <name type="scientific">Pseudolycoriella hygida</name>
    <dbReference type="NCBI Taxonomy" id="35572"/>
    <lineage>
        <taxon>Eukaryota</taxon>
        <taxon>Metazoa</taxon>
        <taxon>Ecdysozoa</taxon>
        <taxon>Arthropoda</taxon>
        <taxon>Hexapoda</taxon>
        <taxon>Insecta</taxon>
        <taxon>Pterygota</taxon>
        <taxon>Neoptera</taxon>
        <taxon>Endopterygota</taxon>
        <taxon>Diptera</taxon>
        <taxon>Nematocera</taxon>
        <taxon>Sciaroidea</taxon>
        <taxon>Sciaridae</taxon>
        <taxon>Pseudolycoriella</taxon>
    </lineage>
</organism>
<evidence type="ECO:0000256" key="3">
    <source>
        <dbReference type="ARBA" id="ARBA00029509"/>
    </source>
</evidence>
<evidence type="ECO:0000256" key="4">
    <source>
        <dbReference type="RuleBase" id="RU367133"/>
    </source>
</evidence>
<dbReference type="OrthoDB" id="63589at2759"/>
<sequence length="341" mass="39589">MLRSFVFPDIPPDLSDLLFRDDKQVVVVGVLGKSSHADCNKLAGFKILDFYPSLASSTPRDGRITFYFKETENVLYVHFESTFDEYVLKDLEKIGNMQSAPLNFHEFHSRARTKFARILLFATQICHIIVLVETGKMFDASYLSMFKALKTIRERYILKFLPKLLKNSNAGTFMGKDGRLCSPRIIFMFERCLLECRDADALQKLEFDIEDRIYKMLRTEFIITNNSSISLFSIPRNQRYVYVNDDPEIRSDPLIDSIDNLMTFIDKASSKEKVSDDWEDIRPIKGFAKPLRLYREPRESDKPEKPKQRSIVDLLNVHINEALRTGFDDSVSKFKGKSHFV</sequence>
<dbReference type="GO" id="GO:0000184">
    <property type="term" value="P:nuclear-transcribed mRNA catabolic process, nonsense-mediated decay"/>
    <property type="evidence" value="ECO:0007669"/>
    <property type="project" value="UniProtKB-UniRule"/>
</dbReference>
<gene>
    <name evidence="5" type="ORF">Bhyg_17438</name>
</gene>
<dbReference type="EMBL" id="WJQU01002903">
    <property type="protein sequence ID" value="KAJ6629545.1"/>
    <property type="molecule type" value="Genomic_DNA"/>
</dbReference>
<dbReference type="Proteomes" id="UP001151699">
    <property type="component" value="Unassembled WGS sequence"/>
</dbReference>
<accession>A0A9Q0RUR2</accession>
<dbReference type="InterPro" id="IPR019354">
    <property type="entry name" value="SMG8-like"/>
</dbReference>
<evidence type="ECO:0000256" key="1">
    <source>
        <dbReference type="ARBA" id="ARBA00006443"/>
    </source>
</evidence>
<keyword evidence="2 4" id="KW-0866">Nonsense-mediated mRNA decay</keyword>
<name>A0A9Q0RUR2_9DIPT</name>